<feature type="transmembrane region" description="Helical" evidence="1">
    <location>
        <begin position="316"/>
        <end position="335"/>
    </location>
</feature>
<feature type="transmembrane region" description="Helical" evidence="1">
    <location>
        <begin position="249"/>
        <end position="268"/>
    </location>
</feature>
<dbReference type="PANTHER" id="PTHR11161">
    <property type="entry name" value="O-ACYLTRANSFERASE"/>
    <property type="match status" value="1"/>
</dbReference>
<organism evidence="3 4">
    <name type="scientific">Triparma retinervis</name>
    <dbReference type="NCBI Taxonomy" id="2557542"/>
    <lineage>
        <taxon>Eukaryota</taxon>
        <taxon>Sar</taxon>
        <taxon>Stramenopiles</taxon>
        <taxon>Ochrophyta</taxon>
        <taxon>Bolidophyceae</taxon>
        <taxon>Parmales</taxon>
        <taxon>Triparmaceae</taxon>
        <taxon>Triparma</taxon>
    </lineage>
</organism>
<reference evidence="3" key="1">
    <citation type="submission" date="2022-07" db="EMBL/GenBank/DDBJ databases">
        <title>Genome analysis of Parmales, a sister group of diatoms, reveals the evolutionary specialization of diatoms from phago-mixotrophs to photoautotrophs.</title>
        <authorList>
            <person name="Ban H."/>
            <person name="Sato S."/>
            <person name="Yoshikawa S."/>
            <person name="Kazumasa Y."/>
            <person name="Nakamura Y."/>
            <person name="Ichinomiya M."/>
            <person name="Saitoh K."/>
            <person name="Sato N."/>
            <person name="Blanc-Mathieu R."/>
            <person name="Endo H."/>
            <person name="Kuwata A."/>
            <person name="Ogata H."/>
        </authorList>
    </citation>
    <scope>NUCLEOTIDE SEQUENCE</scope>
</reference>
<gene>
    <name evidence="3" type="ORF">TrRE_jg6318</name>
</gene>
<evidence type="ECO:0000256" key="1">
    <source>
        <dbReference type="SAM" id="Phobius"/>
    </source>
</evidence>
<dbReference type="GO" id="GO:0016747">
    <property type="term" value="F:acyltransferase activity, transferring groups other than amino-acyl groups"/>
    <property type="evidence" value="ECO:0007669"/>
    <property type="project" value="InterPro"/>
</dbReference>
<keyword evidence="4" id="KW-1185">Reference proteome</keyword>
<comment type="caution">
    <text evidence="3">The sequence shown here is derived from an EMBL/GenBank/DDBJ whole genome shotgun (WGS) entry which is preliminary data.</text>
</comment>
<keyword evidence="1" id="KW-0472">Membrane</keyword>
<dbReference type="InterPro" id="IPR052728">
    <property type="entry name" value="O2_lipid_transport_reg"/>
</dbReference>
<dbReference type="Proteomes" id="UP001165082">
    <property type="component" value="Unassembled WGS sequence"/>
</dbReference>
<protein>
    <recommendedName>
        <fullName evidence="2">Acyltransferase 3 domain-containing protein</fullName>
    </recommendedName>
</protein>
<evidence type="ECO:0000313" key="3">
    <source>
        <dbReference type="EMBL" id="GMH52965.1"/>
    </source>
</evidence>
<feature type="transmembrane region" description="Helical" evidence="1">
    <location>
        <begin position="72"/>
        <end position="94"/>
    </location>
</feature>
<dbReference type="InterPro" id="IPR002656">
    <property type="entry name" value="Acyl_transf_3_dom"/>
</dbReference>
<evidence type="ECO:0000259" key="2">
    <source>
        <dbReference type="Pfam" id="PF01757"/>
    </source>
</evidence>
<accession>A0A9W6ZMJ4</accession>
<dbReference type="PANTHER" id="PTHR11161:SF0">
    <property type="entry name" value="O-ACYLTRANSFERASE LIKE PROTEIN"/>
    <property type="match status" value="1"/>
</dbReference>
<sequence>MYNRRSAILLHSACSETLLCRPLLNGHVGVDAFFVLSGMLVTHNLIYDLHLRPAGKAASGRCRSLFKFFLKRLFRIAPLFYFTFAIYCTAASLINGGVKRCSSPSLVLQSLLFYQNLVPLDQQCMAWGWTVPTARSYTPNLDSSAVLNLNAHDTGGDYFSSMYPGTSNRIFACFIGGIAGISVVHLRESASLRSRSFAGTLRSSFDASKALLLAVSLKVVVFADSRAQEDAWVGAGGTKVGFLVWSRPIYSAIFALLFLSLAGAEVMGRREGEADGGEEGTSSREFLRCPMRLLRATTAVLEPSQYFPIPGRTAHLVSYAMFLLHPLLINGWYIVKFVEQGRDGKVGEAPEGEENNDAEEVEVLLESKEDDGIGDEDL</sequence>
<dbReference type="EMBL" id="BRXZ01000755">
    <property type="protein sequence ID" value="GMH52965.1"/>
    <property type="molecule type" value="Genomic_DNA"/>
</dbReference>
<dbReference type="AlphaFoldDB" id="A0A9W6ZMJ4"/>
<dbReference type="OrthoDB" id="207378at2759"/>
<keyword evidence="1" id="KW-1133">Transmembrane helix</keyword>
<feature type="domain" description="Acyltransferase 3" evidence="2">
    <location>
        <begin position="24"/>
        <end position="132"/>
    </location>
</feature>
<feature type="transmembrane region" description="Helical" evidence="1">
    <location>
        <begin position="169"/>
        <end position="186"/>
    </location>
</feature>
<keyword evidence="1" id="KW-0812">Transmembrane</keyword>
<dbReference type="Pfam" id="PF01757">
    <property type="entry name" value="Acyl_transf_3"/>
    <property type="match status" value="1"/>
</dbReference>
<proteinExistence type="predicted"/>
<name>A0A9W6ZMJ4_9STRA</name>
<evidence type="ECO:0000313" key="4">
    <source>
        <dbReference type="Proteomes" id="UP001165082"/>
    </source>
</evidence>